<keyword evidence="4" id="KW-1185">Reference proteome</keyword>
<evidence type="ECO:0000313" key="3">
    <source>
        <dbReference type="EMBL" id="GAA6270680.1"/>
    </source>
</evidence>
<feature type="chain" id="PRO_5046967057" description="Cell wall-binding protein" evidence="2">
    <location>
        <begin position="28"/>
        <end position="480"/>
    </location>
</feature>
<accession>A0ABQ0B338</accession>
<dbReference type="EMBL" id="BAABXL010000001">
    <property type="protein sequence ID" value="GAA6270680.1"/>
    <property type="molecule type" value="Genomic_DNA"/>
</dbReference>
<feature type="signal peptide" evidence="2">
    <location>
        <begin position="1"/>
        <end position="27"/>
    </location>
</feature>
<dbReference type="Pfam" id="PF19127">
    <property type="entry name" value="Choline_bind_3"/>
    <property type="match status" value="1"/>
</dbReference>
<name>A0ABQ0B338_9FIRM</name>
<keyword evidence="2" id="KW-0732">Signal</keyword>
<gene>
    <name evidence="3" type="ORF">F130042H8_37400</name>
</gene>
<evidence type="ECO:0000256" key="2">
    <source>
        <dbReference type="SAM" id="SignalP"/>
    </source>
</evidence>
<protein>
    <recommendedName>
        <fullName evidence="5">Cell wall-binding protein</fullName>
    </recommendedName>
</protein>
<evidence type="ECO:0000256" key="1">
    <source>
        <dbReference type="ARBA" id="ARBA00022737"/>
    </source>
</evidence>
<dbReference type="InterPro" id="IPR018337">
    <property type="entry name" value="Cell_wall/Cho-bd_repeat"/>
</dbReference>
<keyword evidence="1" id="KW-0677">Repeat</keyword>
<evidence type="ECO:0000313" key="4">
    <source>
        <dbReference type="Proteomes" id="UP001600894"/>
    </source>
</evidence>
<reference evidence="3 4" key="1">
    <citation type="submission" date="2024-04" db="EMBL/GenBank/DDBJ databases">
        <title>Defined microbial consortia suppress multidrug-resistant proinflammatory Enterobacteriaceae via ecological control.</title>
        <authorList>
            <person name="Furuichi M."/>
            <person name="Kawaguchi T."/>
            <person name="Pust M."/>
            <person name="Yasuma K."/>
            <person name="Plichta D."/>
            <person name="Hasegawa N."/>
            <person name="Ohya T."/>
            <person name="Bhattarai S."/>
            <person name="Sasajima S."/>
            <person name="Aoto Y."/>
            <person name="Tuganbaev T."/>
            <person name="Yaginuma M."/>
            <person name="Ueda M."/>
            <person name="Okahashi N."/>
            <person name="Amafuji K."/>
            <person name="Kiridooshi Y."/>
            <person name="Sugita K."/>
            <person name="Strazar M."/>
            <person name="Skelly A."/>
            <person name="Suda W."/>
            <person name="Hattori M."/>
            <person name="Nakamoto N."/>
            <person name="Caballero S."/>
            <person name="Norman J."/>
            <person name="Olle B."/>
            <person name="Tanoue T."/>
            <person name="Arita M."/>
            <person name="Bucci V."/>
            <person name="Atarashi K."/>
            <person name="Xavier R."/>
            <person name="Honda K."/>
        </authorList>
    </citation>
    <scope>NUCLEOTIDE SEQUENCE [LARGE SCALE GENOMIC DNA]</scope>
    <source>
        <strain evidence="4">f13</strain>
    </source>
</reference>
<comment type="caution">
    <text evidence="3">The sequence shown here is derived from an EMBL/GenBank/DDBJ whole genome shotgun (WGS) entry which is preliminary data.</text>
</comment>
<dbReference type="Proteomes" id="UP001600894">
    <property type="component" value="Unassembled WGS sequence"/>
</dbReference>
<dbReference type="SUPFAM" id="SSF69360">
    <property type="entry name" value="Cell wall binding repeat"/>
    <property type="match status" value="2"/>
</dbReference>
<dbReference type="RefSeq" id="WP_178302266.1">
    <property type="nucleotide sequence ID" value="NZ_BAABXL010000001.1"/>
</dbReference>
<organism evidence="3 4">
    <name type="scientific">Enterocloster alcoholdehydrogenati</name>
    <dbReference type="NCBI Taxonomy" id="2547410"/>
    <lineage>
        <taxon>Bacteria</taxon>
        <taxon>Bacillati</taxon>
        <taxon>Bacillota</taxon>
        <taxon>Clostridia</taxon>
        <taxon>Lachnospirales</taxon>
        <taxon>Lachnospiraceae</taxon>
        <taxon>Enterocloster</taxon>
    </lineage>
</organism>
<proteinExistence type="predicted"/>
<dbReference type="Gene3D" id="2.10.270.10">
    <property type="entry name" value="Cholin Binding"/>
    <property type="match status" value="4"/>
</dbReference>
<sequence length="480" mass="53723">MRKFSKWLAIPCAALLLTAGGAMTSLAATGWAMEDNEWVYYNADGTKATDVFKKSGNNWYYLGSDGSMVYSSIVEYNDDYYYVNSSGAMVTSEWRAVDNEDAGSSEDEPDQWWYYLQSNGKAVKRSGSSDHVKFTTLNTSTGPAKFTFDEEGHMLFGWLDESGEMQTGDDAWKTGIYYCGENGDGRMSTGWKYLEAVNDDDHDREGDSYWFWFGTNGKKTTSDDSKKINGRKYSFDENGAAHFEWYNNPGATGSNASSSQPGRYYNTEEQCWLSTGWFKAVPDENADPEGYEDGEAVWYYAQSDGDLVKSQIKKINGQSYGFDAFGKMLHGLYIIHYDTDGKTILTADKIEDEGQIPDENDDNSYVYYFGDSPKEGAMKTGTVTLDIDGEKYYYDFQSSGSKKGAGKEGIDDDCIYIEGRRLTAEKGSKYQVVSYNGNDYLIGTNGKLAKNKKNIKDADGVYYKTDKKGVVIESGEEKLD</sequence>
<evidence type="ECO:0008006" key="5">
    <source>
        <dbReference type="Google" id="ProtNLM"/>
    </source>
</evidence>